<evidence type="ECO:0000313" key="1">
    <source>
        <dbReference type="EnsemblPlants" id="LPERR11G11470.1"/>
    </source>
</evidence>
<reference evidence="2" key="2">
    <citation type="submission" date="2013-12" db="EMBL/GenBank/DDBJ databases">
        <authorList>
            <person name="Yu Y."/>
            <person name="Lee S."/>
            <person name="de Baynast K."/>
            <person name="Wissotski M."/>
            <person name="Liu L."/>
            <person name="Talag J."/>
            <person name="Goicoechea J."/>
            <person name="Angelova A."/>
            <person name="Jetty R."/>
            <person name="Kudrna D."/>
            <person name="Golser W."/>
            <person name="Rivera L."/>
            <person name="Zhang J."/>
            <person name="Wing R."/>
        </authorList>
    </citation>
    <scope>NUCLEOTIDE SEQUENCE</scope>
</reference>
<evidence type="ECO:0000313" key="2">
    <source>
        <dbReference type="Proteomes" id="UP000032180"/>
    </source>
</evidence>
<sequence length="186" mass="20483">MGLARHKPPPSAKPCSSGPQPCRAWWPIWQAASPLSPFLPVPSIPRETTSGEGEGMERGSVVVCNDGTGPWFIFGIRALSIHGDVRQVGFVEPWRTLTVAATTPDDLALAGAVEYPTLTSTYYQEWSLLMRVNMQAQGFWYDVIEYREDRLALAAILRAVPSEMIASLATKRMARSPTAKSSYSRL</sequence>
<proteinExistence type="predicted"/>
<keyword evidence="2" id="KW-1185">Reference proteome</keyword>
<dbReference type="Proteomes" id="UP000032180">
    <property type="component" value="Chromosome 11"/>
</dbReference>
<dbReference type="Gramene" id="LPERR11G11470.1">
    <property type="protein sequence ID" value="LPERR11G11470.1"/>
    <property type="gene ID" value="LPERR11G11470"/>
</dbReference>
<name>A0A0D9XSC3_9ORYZ</name>
<reference evidence="1 2" key="1">
    <citation type="submission" date="2012-08" db="EMBL/GenBank/DDBJ databases">
        <title>Oryza genome evolution.</title>
        <authorList>
            <person name="Wing R.A."/>
        </authorList>
    </citation>
    <scope>NUCLEOTIDE SEQUENCE</scope>
</reference>
<accession>A0A0D9XSC3</accession>
<protein>
    <recommendedName>
        <fullName evidence="3">DUF4219 domain-containing protein</fullName>
    </recommendedName>
</protein>
<organism evidence="1 2">
    <name type="scientific">Leersia perrieri</name>
    <dbReference type="NCBI Taxonomy" id="77586"/>
    <lineage>
        <taxon>Eukaryota</taxon>
        <taxon>Viridiplantae</taxon>
        <taxon>Streptophyta</taxon>
        <taxon>Embryophyta</taxon>
        <taxon>Tracheophyta</taxon>
        <taxon>Spermatophyta</taxon>
        <taxon>Magnoliopsida</taxon>
        <taxon>Liliopsida</taxon>
        <taxon>Poales</taxon>
        <taxon>Poaceae</taxon>
        <taxon>BOP clade</taxon>
        <taxon>Oryzoideae</taxon>
        <taxon>Oryzeae</taxon>
        <taxon>Oryzinae</taxon>
        <taxon>Leersia</taxon>
    </lineage>
</organism>
<dbReference type="HOGENOM" id="CLU_1456451_0_0_1"/>
<evidence type="ECO:0008006" key="3">
    <source>
        <dbReference type="Google" id="ProtNLM"/>
    </source>
</evidence>
<reference evidence="1" key="3">
    <citation type="submission" date="2015-04" db="UniProtKB">
        <authorList>
            <consortium name="EnsemblPlants"/>
        </authorList>
    </citation>
    <scope>IDENTIFICATION</scope>
</reference>
<dbReference type="EnsemblPlants" id="LPERR11G11470.1">
    <property type="protein sequence ID" value="LPERR11G11470.1"/>
    <property type="gene ID" value="LPERR11G11470"/>
</dbReference>
<dbReference type="AlphaFoldDB" id="A0A0D9XSC3"/>